<reference evidence="3" key="1">
    <citation type="submission" date="2019-01" db="EMBL/GenBank/DDBJ databases">
        <title>Oenococcus sicerae UCMA17102.</title>
        <authorList>
            <person name="Cousin F.J."/>
            <person name="Le Guellec R."/>
            <person name="Cretenet M."/>
        </authorList>
    </citation>
    <scope>NUCLEOTIDE SEQUENCE</scope>
    <source>
        <strain evidence="3">UCMA17102</strain>
    </source>
</reference>
<protein>
    <submittedName>
        <fullName evidence="3">DNA-protecting protein DprA</fullName>
    </submittedName>
</protein>
<dbReference type="NCBIfam" id="TIGR00732">
    <property type="entry name" value="dprA"/>
    <property type="match status" value="1"/>
</dbReference>
<dbReference type="PANTHER" id="PTHR43022:SF1">
    <property type="entry name" value="PROTEIN SMF"/>
    <property type="match status" value="1"/>
</dbReference>
<dbReference type="GO" id="GO:0009294">
    <property type="term" value="P:DNA-mediated transformation"/>
    <property type="evidence" value="ECO:0007669"/>
    <property type="project" value="InterPro"/>
</dbReference>
<feature type="domain" description="Smf/DprA SLOG" evidence="2">
    <location>
        <begin position="84"/>
        <end position="292"/>
    </location>
</feature>
<dbReference type="PANTHER" id="PTHR43022">
    <property type="entry name" value="PROTEIN SMF"/>
    <property type="match status" value="1"/>
</dbReference>
<dbReference type="Proteomes" id="UP001167919">
    <property type="component" value="Unassembled WGS sequence"/>
</dbReference>
<dbReference type="Gene3D" id="3.40.50.450">
    <property type="match status" value="1"/>
</dbReference>
<dbReference type="AlphaFoldDB" id="A0AAJ1VML0"/>
<comment type="caution">
    <text evidence="3">The sequence shown here is derived from an EMBL/GenBank/DDBJ whole genome shotgun (WGS) entry which is preliminary data.</text>
</comment>
<sequence>MKLRDYLLILHAVLSTAKQEHFFYNYILNNQLSEDDLPLSQADFTDLLVKYDNYQFLNGSVIKAHADKVMNFIDHQEKYRKLKFLAICDTQYPKQLKEIYQAPIILFYEGDLAFLKSPMLTVVGTRLMTEYGQKILEKLIAEIVGSGVSIVSGLAKGIDVYSHELTLQNSGTAIAVIGNGINVNYPAANKETQDRIRKHGLLISEYFPDVRPKQYHFPARNRILAGLSSATLVIEAKQHSGSLITAAYATQENRNVLAIPGNVDQSYSDGTNQLIAAGAKLVLTARDILNEIICY</sequence>
<accession>A0AAJ1VML0</accession>
<dbReference type="InterPro" id="IPR057666">
    <property type="entry name" value="DrpA_SLOG"/>
</dbReference>
<dbReference type="EMBL" id="SDWY01000001">
    <property type="protein sequence ID" value="MDN6899766.1"/>
    <property type="molecule type" value="Genomic_DNA"/>
</dbReference>
<gene>
    <name evidence="3" type="primary">dprA</name>
    <name evidence="3" type="ORF">EVC35_01940</name>
</gene>
<evidence type="ECO:0000256" key="1">
    <source>
        <dbReference type="ARBA" id="ARBA00006525"/>
    </source>
</evidence>
<evidence type="ECO:0000259" key="2">
    <source>
        <dbReference type="Pfam" id="PF02481"/>
    </source>
</evidence>
<evidence type="ECO:0000313" key="4">
    <source>
        <dbReference type="Proteomes" id="UP001167919"/>
    </source>
</evidence>
<dbReference type="SUPFAM" id="SSF102405">
    <property type="entry name" value="MCP/YpsA-like"/>
    <property type="match status" value="1"/>
</dbReference>
<organism evidence="3 4">
    <name type="scientific">Oenococcus sicerae</name>
    <dbReference type="NCBI Taxonomy" id="2203724"/>
    <lineage>
        <taxon>Bacteria</taxon>
        <taxon>Bacillati</taxon>
        <taxon>Bacillota</taxon>
        <taxon>Bacilli</taxon>
        <taxon>Lactobacillales</taxon>
        <taxon>Lactobacillaceae</taxon>
        <taxon>Oenococcus</taxon>
    </lineage>
</organism>
<dbReference type="RefSeq" id="WP_301710960.1">
    <property type="nucleotide sequence ID" value="NZ_SDWY01000001.1"/>
</dbReference>
<comment type="similarity">
    <text evidence="1">Belongs to the DprA/Smf family.</text>
</comment>
<dbReference type="Pfam" id="PF02481">
    <property type="entry name" value="DNA_processg_A"/>
    <property type="match status" value="1"/>
</dbReference>
<name>A0AAJ1VML0_9LACO</name>
<dbReference type="InterPro" id="IPR003488">
    <property type="entry name" value="DprA"/>
</dbReference>
<proteinExistence type="inferred from homology"/>
<evidence type="ECO:0000313" key="3">
    <source>
        <dbReference type="EMBL" id="MDN6899766.1"/>
    </source>
</evidence>